<feature type="transmembrane region" description="Helical" evidence="1">
    <location>
        <begin position="6"/>
        <end position="24"/>
    </location>
</feature>
<dbReference type="Proteomes" id="UP000295055">
    <property type="component" value="Unassembled WGS sequence"/>
</dbReference>
<dbReference type="EMBL" id="SMAS01000014">
    <property type="protein sequence ID" value="TCT28891.1"/>
    <property type="molecule type" value="Genomic_DNA"/>
</dbReference>
<dbReference type="RefSeq" id="WP_132497243.1">
    <property type="nucleotide sequence ID" value="NZ_SMAS01000014.1"/>
</dbReference>
<keyword evidence="1" id="KW-1133">Transmembrane helix</keyword>
<keyword evidence="1" id="KW-0812">Transmembrane</keyword>
<organism evidence="2 3">
    <name type="scientific">Providencia alcalifaciens</name>
    <dbReference type="NCBI Taxonomy" id="126385"/>
    <lineage>
        <taxon>Bacteria</taxon>
        <taxon>Pseudomonadati</taxon>
        <taxon>Pseudomonadota</taxon>
        <taxon>Gammaproteobacteria</taxon>
        <taxon>Enterobacterales</taxon>
        <taxon>Morganellaceae</taxon>
        <taxon>Providencia</taxon>
    </lineage>
</organism>
<reference evidence="2 3" key="1">
    <citation type="submission" date="2019-03" db="EMBL/GenBank/DDBJ databases">
        <title>Genomic analyses of the natural microbiome of Caenorhabditis elegans.</title>
        <authorList>
            <person name="Samuel B."/>
        </authorList>
    </citation>
    <scope>NUCLEOTIDE SEQUENCE [LARGE SCALE GENOMIC DNA]</scope>
    <source>
        <strain evidence="2 3">JUb102</strain>
    </source>
</reference>
<sequence length="116" mass="13161">MESMTFPILLIAIFFLGVALIWAIKEEEPEIATGIVVIAVSMLSLYAITFDDEDTEKNVIKGEYYSTQCQLIEINIDNGVFLLNTNKLKCGDVIENVTVDDYQKYIEAYKKSQTNH</sequence>
<proteinExistence type="predicted"/>
<evidence type="ECO:0000313" key="3">
    <source>
        <dbReference type="Proteomes" id="UP000295055"/>
    </source>
</evidence>
<dbReference type="OrthoDB" id="9932157at2"/>
<evidence type="ECO:0000256" key="1">
    <source>
        <dbReference type="SAM" id="Phobius"/>
    </source>
</evidence>
<comment type="caution">
    <text evidence="2">The sequence shown here is derived from an EMBL/GenBank/DDBJ whole genome shotgun (WGS) entry which is preliminary data.</text>
</comment>
<dbReference type="AlphaFoldDB" id="A0A4R3NF46"/>
<gene>
    <name evidence="2" type="ORF">EC835_11422</name>
</gene>
<protein>
    <submittedName>
        <fullName evidence="2">Uncharacterized protein</fullName>
    </submittedName>
</protein>
<name>A0A4R3NF46_9GAMM</name>
<feature type="transmembrane region" description="Helical" evidence="1">
    <location>
        <begin position="31"/>
        <end position="50"/>
    </location>
</feature>
<evidence type="ECO:0000313" key="2">
    <source>
        <dbReference type="EMBL" id="TCT28891.1"/>
    </source>
</evidence>
<keyword evidence="1" id="KW-0472">Membrane</keyword>
<accession>A0A4R3NF46</accession>